<evidence type="ECO:0000313" key="7">
    <source>
        <dbReference type="Proteomes" id="UP001642483"/>
    </source>
</evidence>
<feature type="domain" description="CUB" evidence="5">
    <location>
        <begin position="467"/>
        <end position="575"/>
    </location>
</feature>
<evidence type="ECO:0000259" key="5">
    <source>
        <dbReference type="PROSITE" id="PS01180"/>
    </source>
</evidence>
<name>A0ABP0GK81_CLALP</name>
<evidence type="ECO:0000256" key="3">
    <source>
        <dbReference type="PROSITE-ProRule" id="PRU00059"/>
    </source>
</evidence>
<dbReference type="InterPro" id="IPR035914">
    <property type="entry name" value="Sperma_CUB_dom_sf"/>
</dbReference>
<feature type="signal peptide" evidence="4">
    <location>
        <begin position="1"/>
        <end position="17"/>
    </location>
</feature>
<dbReference type="CDD" id="cd00041">
    <property type="entry name" value="CUB"/>
    <property type="match status" value="5"/>
</dbReference>
<dbReference type="Proteomes" id="UP001642483">
    <property type="component" value="Unassembled WGS sequence"/>
</dbReference>
<feature type="domain" description="CUB" evidence="5">
    <location>
        <begin position="22"/>
        <end position="134"/>
    </location>
</feature>
<dbReference type="PANTHER" id="PTHR24251">
    <property type="entry name" value="OVOCHYMASE-RELATED"/>
    <property type="match status" value="1"/>
</dbReference>
<protein>
    <recommendedName>
        <fullName evidence="5">CUB domain-containing protein</fullName>
    </recommendedName>
</protein>
<feature type="domain" description="CUB" evidence="5">
    <location>
        <begin position="358"/>
        <end position="463"/>
    </location>
</feature>
<accession>A0ABP0GK81</accession>
<proteinExistence type="predicted"/>
<gene>
    <name evidence="6" type="ORF">CVLEPA_LOCUS23198</name>
</gene>
<evidence type="ECO:0000256" key="2">
    <source>
        <dbReference type="ARBA" id="ARBA00023157"/>
    </source>
</evidence>
<dbReference type="InterPro" id="IPR000859">
    <property type="entry name" value="CUB_dom"/>
</dbReference>
<reference evidence="6 7" key="1">
    <citation type="submission" date="2024-02" db="EMBL/GenBank/DDBJ databases">
        <authorList>
            <person name="Daric V."/>
            <person name="Darras S."/>
        </authorList>
    </citation>
    <scope>NUCLEOTIDE SEQUENCE [LARGE SCALE GENOMIC DNA]</scope>
</reference>
<keyword evidence="4" id="KW-0732">Signal</keyword>
<dbReference type="Pfam" id="PF00431">
    <property type="entry name" value="CUB"/>
    <property type="match status" value="5"/>
</dbReference>
<dbReference type="PROSITE" id="PS01180">
    <property type="entry name" value="CUB"/>
    <property type="match status" value="5"/>
</dbReference>
<dbReference type="SMART" id="SM00042">
    <property type="entry name" value="CUB"/>
    <property type="match status" value="6"/>
</dbReference>
<dbReference type="SUPFAM" id="SSF49854">
    <property type="entry name" value="Spermadhesin, CUB domain"/>
    <property type="match status" value="6"/>
</dbReference>
<evidence type="ECO:0000256" key="1">
    <source>
        <dbReference type="ARBA" id="ARBA00022737"/>
    </source>
</evidence>
<dbReference type="EMBL" id="CAWYQH010000119">
    <property type="protein sequence ID" value="CAK8690600.1"/>
    <property type="molecule type" value="Genomic_DNA"/>
</dbReference>
<comment type="caution">
    <text evidence="3">Lacks conserved residue(s) required for the propagation of feature annotation.</text>
</comment>
<feature type="chain" id="PRO_5045037235" description="CUB domain-containing protein" evidence="4">
    <location>
        <begin position="18"/>
        <end position="679"/>
    </location>
</feature>
<feature type="domain" description="CUB" evidence="5">
    <location>
        <begin position="136"/>
        <end position="243"/>
    </location>
</feature>
<organism evidence="6 7">
    <name type="scientific">Clavelina lepadiformis</name>
    <name type="common">Light-bulb sea squirt</name>
    <name type="synonym">Ascidia lepadiformis</name>
    <dbReference type="NCBI Taxonomy" id="159417"/>
    <lineage>
        <taxon>Eukaryota</taxon>
        <taxon>Metazoa</taxon>
        <taxon>Chordata</taxon>
        <taxon>Tunicata</taxon>
        <taxon>Ascidiacea</taxon>
        <taxon>Aplousobranchia</taxon>
        <taxon>Clavelinidae</taxon>
        <taxon>Clavelina</taxon>
    </lineage>
</organism>
<comment type="caution">
    <text evidence="6">The sequence shown here is derived from an EMBL/GenBank/DDBJ whole genome shotgun (WGS) entry which is preliminary data.</text>
</comment>
<keyword evidence="2" id="KW-1015">Disulfide bond</keyword>
<dbReference type="Gene3D" id="2.60.120.290">
    <property type="entry name" value="Spermadhesin, CUB domain"/>
    <property type="match status" value="6"/>
</dbReference>
<dbReference type="PANTHER" id="PTHR24251:SF30">
    <property type="entry name" value="MEMBRANE FRIZZLED-RELATED PROTEIN"/>
    <property type="match status" value="1"/>
</dbReference>
<feature type="domain" description="CUB" evidence="5">
    <location>
        <begin position="245"/>
        <end position="352"/>
    </location>
</feature>
<keyword evidence="7" id="KW-1185">Reference proteome</keyword>
<keyword evidence="1" id="KW-0677">Repeat</keyword>
<evidence type="ECO:0000313" key="6">
    <source>
        <dbReference type="EMBL" id="CAK8690600.1"/>
    </source>
</evidence>
<evidence type="ECO:0000256" key="4">
    <source>
        <dbReference type="SAM" id="SignalP"/>
    </source>
</evidence>
<sequence length="679" mass="75429">MGFVAVLLTIAIQLIQNRVLSTSSVVLDLQISAENSSTFSTPGYPLVPYSNDASYEWRIQAPDGLRILITFIAGRTEGCCDRVQVIDGGDIIGKFSGKIIPGTSRLSKGNSLHVTFSSDEAISFAGFEAKLATATCGGNIEVVDDNALELTSDGWPNAYGNNEKCFWVLYGRERKQIQLDLIEGSTEPDNDHIEIFNGLSIIARRSGDITMESFIADSGILILSFHSNDQEVEQGFRSAYKKAKCGFNATASDTPTILSTPFYPSLYPDDLSCEWNMNAAADKLIELTFMETDTEDCCDFIQITYDSDETRQLSGKIPAGLVFTSTNNNLRLSFNSDYRGSGPGFRAVLREVDPTSSCVYSEFVGETPKNISSPLYPYIYHNNMSCQWILQANDQHIIRIDFLEVKTQDCCDIIRIRESGQRDFTLSGDTSFVWTSKNNYVEVIFSSDSSVVNKGFLATVQSEEPVCQSQINIFANSTTGYFSSPLYPTFYSSGVTCVWNLMTGWGKKVVITFLEGILQGNTYIRVYDRSGPVLRLSGTIIPGTSRISTYDFLVINFVTDHSGSAAGFRASYHDANYGQNYEVSKAPMILSPPFGFLDCFWILYATEKNQVYFESLQGNYLLSGDYVEIFDGTTLLAKMSGLTVTKVIFTSTTGFLKVHFHGNYLVSGIKVKYRYRLQR</sequence>